<evidence type="ECO:0000313" key="3">
    <source>
        <dbReference type="EMBL" id="OLV16013.1"/>
    </source>
</evidence>
<feature type="region of interest" description="Disordered" evidence="1">
    <location>
        <begin position="84"/>
        <end position="103"/>
    </location>
</feature>
<sequence>MGGPHADLTPIDLLALAAEVAQGPYNHVFMVGAGHRARLTVTTAPGPWHHHPNTPETFLVLEGVLVVEFRDGRAVKLPAGSALSVPTGVSHRSMPGGGSRRAVSVSLEAQDQQVILELEEGED</sequence>
<keyword evidence="4" id="KW-1185">Reference proteome</keyword>
<dbReference type="Proteomes" id="UP000186607">
    <property type="component" value="Unassembled WGS sequence"/>
</dbReference>
<organism evidence="3 4">
    <name type="scientific">Deinococcus marmoris</name>
    <dbReference type="NCBI Taxonomy" id="249408"/>
    <lineage>
        <taxon>Bacteria</taxon>
        <taxon>Thermotogati</taxon>
        <taxon>Deinococcota</taxon>
        <taxon>Deinococci</taxon>
        <taxon>Deinococcales</taxon>
        <taxon>Deinococcaceae</taxon>
        <taxon>Deinococcus</taxon>
    </lineage>
</organism>
<protein>
    <recommendedName>
        <fullName evidence="2">Cupin type-2 domain-containing protein</fullName>
    </recommendedName>
</protein>
<dbReference type="InterPro" id="IPR013096">
    <property type="entry name" value="Cupin_2"/>
</dbReference>
<evidence type="ECO:0000313" key="4">
    <source>
        <dbReference type="Proteomes" id="UP000186607"/>
    </source>
</evidence>
<comment type="caution">
    <text evidence="3">The sequence shown here is derived from an EMBL/GenBank/DDBJ whole genome shotgun (WGS) entry which is preliminary data.</text>
</comment>
<reference evidence="3 4" key="1">
    <citation type="submission" date="2017-01" db="EMBL/GenBank/DDBJ databases">
        <title>Genome Analysis of Deinococcus marmoris KOPRI26562.</title>
        <authorList>
            <person name="Kim J.H."/>
            <person name="Oh H.-M."/>
        </authorList>
    </citation>
    <scope>NUCLEOTIDE SEQUENCE [LARGE SCALE GENOMIC DNA]</scope>
    <source>
        <strain evidence="3 4">KOPRI26562</strain>
    </source>
</reference>
<proteinExistence type="predicted"/>
<evidence type="ECO:0000259" key="2">
    <source>
        <dbReference type="Pfam" id="PF07883"/>
    </source>
</evidence>
<accession>A0A1U7NSV8</accession>
<dbReference type="RefSeq" id="WP_075836246.1">
    <property type="nucleotide sequence ID" value="NZ_MSTI01000156.1"/>
</dbReference>
<feature type="domain" description="Cupin type-2" evidence="2">
    <location>
        <begin position="46"/>
        <end position="92"/>
    </location>
</feature>
<dbReference type="InterPro" id="IPR011051">
    <property type="entry name" value="RmlC_Cupin_sf"/>
</dbReference>
<name>A0A1U7NSV8_9DEIO</name>
<dbReference type="AlphaFoldDB" id="A0A1U7NSV8"/>
<dbReference type="Pfam" id="PF07883">
    <property type="entry name" value="Cupin_2"/>
    <property type="match status" value="1"/>
</dbReference>
<dbReference type="STRING" id="249408.BOO71_0013045"/>
<evidence type="ECO:0000256" key="1">
    <source>
        <dbReference type="SAM" id="MobiDB-lite"/>
    </source>
</evidence>
<gene>
    <name evidence="3" type="ORF">BOO71_0013045</name>
</gene>
<dbReference type="InterPro" id="IPR014710">
    <property type="entry name" value="RmlC-like_jellyroll"/>
</dbReference>
<dbReference type="SUPFAM" id="SSF51182">
    <property type="entry name" value="RmlC-like cupins"/>
    <property type="match status" value="1"/>
</dbReference>
<dbReference type="EMBL" id="MSTI01000156">
    <property type="protein sequence ID" value="OLV16013.1"/>
    <property type="molecule type" value="Genomic_DNA"/>
</dbReference>
<dbReference type="Gene3D" id="2.60.120.10">
    <property type="entry name" value="Jelly Rolls"/>
    <property type="match status" value="1"/>
</dbReference>